<dbReference type="InterPro" id="IPR009003">
    <property type="entry name" value="Peptidase_S1_PA"/>
</dbReference>
<dbReference type="Pfam" id="PF08878">
    <property type="entry name" value="HamA"/>
    <property type="match status" value="1"/>
</dbReference>
<dbReference type="InterPro" id="IPR014976">
    <property type="entry name" value="AbpA_HamA_C"/>
</dbReference>
<comment type="caution">
    <text evidence="2">The sequence shown here is derived from an EMBL/GenBank/DDBJ whole genome shotgun (WGS) entry which is preliminary data.</text>
</comment>
<evidence type="ECO:0000259" key="1">
    <source>
        <dbReference type="Pfam" id="PF08878"/>
    </source>
</evidence>
<protein>
    <recommendedName>
        <fullName evidence="1">Anti-bacteriophage protein A/HamA C-terminal domain-containing protein</fullName>
    </recommendedName>
</protein>
<dbReference type="EMBL" id="AJZD02000288">
    <property type="protein sequence ID" value="OEF87619.1"/>
    <property type="molecule type" value="Genomic_DNA"/>
</dbReference>
<dbReference type="Gene3D" id="2.40.10.120">
    <property type="match status" value="1"/>
</dbReference>
<feature type="domain" description="Anti-bacteriophage protein A/HamA C-terminal" evidence="1">
    <location>
        <begin position="230"/>
        <end position="480"/>
    </location>
</feature>
<dbReference type="SUPFAM" id="SSF50494">
    <property type="entry name" value="Trypsin-like serine proteases"/>
    <property type="match status" value="1"/>
</dbReference>
<feature type="non-terminal residue" evidence="2">
    <location>
        <position position="483"/>
    </location>
</feature>
<organism evidence="2 3">
    <name type="scientific">Vibrio splendidus 12E03</name>
    <dbReference type="NCBI Taxonomy" id="1191305"/>
    <lineage>
        <taxon>Bacteria</taxon>
        <taxon>Pseudomonadati</taxon>
        <taxon>Pseudomonadota</taxon>
        <taxon>Gammaproteobacteria</taxon>
        <taxon>Vibrionales</taxon>
        <taxon>Vibrionaceae</taxon>
        <taxon>Vibrio</taxon>
    </lineage>
</organism>
<dbReference type="AlphaFoldDB" id="A0A1E5FEL5"/>
<dbReference type="Pfam" id="PF13365">
    <property type="entry name" value="Trypsin_2"/>
    <property type="match status" value="1"/>
</dbReference>
<sequence length="483" mass="54507">MSTEVIKEFKLDSIYIVETSLSELKTRRGTCFSISDNLLLTANHVVEGGKSIKVYLSSDDFANEKSIDADCIYQNSNIDVAILKVNDGNVSSLIELYRTNVNLDSKVKSCGYPIEKEHYHAPINVEVTNTFAHMTSKEWSFEVSQSNTVSQYKGMSGSPVLFEGKCIGILLVQQGENTLYSVSTDDFLKDQAIYEIVEAASIQIIAQEGIDYKAPSHPTSPFKYCIHCTDGVPSIKGVDIGFTFEQWNMNHFTETVYDWIIDYSLSHKDRANFNGNPRRLFKYARSNYPASDLNALGDLCLHIAIRESYSTIPIMNRVFDQNNKTFSCTHAILNFDNIELWIGASSVSTNIDLAVNSVIDNINYIATLQSLQTRLYALTSEIDSSWPHKEKLERLANSSLPIDQRFDKIIIPIFIMHDSELITDYDKQSFLSSFEEKINECRGLINEGGINKGFISLIDLKVFYFPVSSIFQLNEALVEELNS</sequence>
<proteinExistence type="predicted"/>
<name>A0A1E5FEL5_VIBSP</name>
<accession>A0A1E5FEL5</accession>
<dbReference type="OrthoDB" id="785623at2"/>
<evidence type="ECO:0000313" key="2">
    <source>
        <dbReference type="EMBL" id="OEF87619.1"/>
    </source>
</evidence>
<evidence type="ECO:0000313" key="3">
    <source>
        <dbReference type="Proteomes" id="UP000094802"/>
    </source>
</evidence>
<dbReference type="Proteomes" id="UP000094802">
    <property type="component" value="Unassembled WGS sequence"/>
</dbReference>
<reference evidence="2 3" key="1">
    <citation type="journal article" date="2012" name="Science">
        <title>Ecological populations of bacteria act as socially cohesive units of antibiotic production and resistance.</title>
        <authorList>
            <person name="Cordero O.X."/>
            <person name="Wildschutte H."/>
            <person name="Kirkup B."/>
            <person name="Proehl S."/>
            <person name="Ngo L."/>
            <person name="Hussain F."/>
            <person name="Le Roux F."/>
            <person name="Mincer T."/>
            <person name="Polz M.F."/>
        </authorList>
    </citation>
    <scope>NUCLEOTIDE SEQUENCE [LARGE SCALE GENOMIC DNA]</scope>
    <source>
        <strain evidence="2 3">12E03</strain>
    </source>
</reference>
<gene>
    <name evidence="2" type="ORF">A142_08935</name>
</gene>
<dbReference type="RefSeq" id="WP_019826126.1">
    <property type="nucleotide sequence ID" value="NZ_AJZD02000288.1"/>
</dbReference>